<dbReference type="Proteomes" id="UP000319004">
    <property type="component" value="Chromosome"/>
</dbReference>
<sequence length="132" mass="14949">MRQADIVVIAKCNGRIETNKRSLLAVPSHLEEHITVDAYRFSPSLVLKGVVPEGPLILENFAMKDLGATKGRRHSAMVEFRVGKQKFRGVDWVAILDFEYLLFLRKLPSGRFALMGNFEEMKESARIVSPVF</sequence>
<evidence type="ECO:0000313" key="1">
    <source>
        <dbReference type="EMBL" id="QDV43571.1"/>
    </source>
</evidence>
<reference evidence="1 2" key="1">
    <citation type="submission" date="2019-03" db="EMBL/GenBank/DDBJ databases">
        <title>Deep-cultivation of Planctomycetes and their phenomic and genomic characterization uncovers novel biology.</title>
        <authorList>
            <person name="Wiegand S."/>
            <person name="Jogler M."/>
            <person name="Boedeker C."/>
            <person name="Pinto D."/>
            <person name="Vollmers J."/>
            <person name="Rivas-Marin E."/>
            <person name="Kohn T."/>
            <person name="Peeters S.H."/>
            <person name="Heuer A."/>
            <person name="Rast P."/>
            <person name="Oberbeckmann S."/>
            <person name="Bunk B."/>
            <person name="Jeske O."/>
            <person name="Meyerdierks A."/>
            <person name="Storesund J.E."/>
            <person name="Kallscheuer N."/>
            <person name="Luecker S."/>
            <person name="Lage O.M."/>
            <person name="Pohl T."/>
            <person name="Merkel B.J."/>
            <person name="Hornburger P."/>
            <person name="Mueller R.-W."/>
            <person name="Bruemmer F."/>
            <person name="Labrenz M."/>
            <person name="Spormann A.M."/>
            <person name="Op den Camp H."/>
            <person name="Overmann J."/>
            <person name="Amann R."/>
            <person name="Jetten M.S.M."/>
            <person name="Mascher T."/>
            <person name="Medema M.H."/>
            <person name="Devos D.P."/>
            <person name="Kaster A.-K."/>
            <person name="Ovreas L."/>
            <person name="Rohde M."/>
            <person name="Galperin M.Y."/>
            <person name="Jogler C."/>
        </authorList>
    </citation>
    <scope>NUCLEOTIDE SEQUENCE [LARGE SCALE GENOMIC DNA]</scope>
    <source>
        <strain evidence="1 2">Enr13</strain>
    </source>
</reference>
<evidence type="ECO:0000313" key="2">
    <source>
        <dbReference type="Proteomes" id="UP000319004"/>
    </source>
</evidence>
<dbReference type="AlphaFoldDB" id="A0A518HRY6"/>
<protein>
    <submittedName>
        <fullName evidence="1">Uncharacterized protein</fullName>
    </submittedName>
</protein>
<dbReference type="RefSeq" id="WP_145387802.1">
    <property type="nucleotide sequence ID" value="NZ_CP037423.1"/>
</dbReference>
<gene>
    <name evidence="1" type="ORF">Enr13x_34280</name>
</gene>
<dbReference type="EMBL" id="CP037423">
    <property type="protein sequence ID" value="QDV43571.1"/>
    <property type="molecule type" value="Genomic_DNA"/>
</dbReference>
<proteinExistence type="predicted"/>
<keyword evidence="2" id="KW-1185">Reference proteome</keyword>
<dbReference type="KEGG" id="snep:Enr13x_34280"/>
<name>A0A518HRY6_9BACT</name>
<accession>A0A518HRY6</accession>
<organism evidence="1 2">
    <name type="scientific">Stieleria neptunia</name>
    <dbReference type="NCBI Taxonomy" id="2527979"/>
    <lineage>
        <taxon>Bacteria</taxon>
        <taxon>Pseudomonadati</taxon>
        <taxon>Planctomycetota</taxon>
        <taxon>Planctomycetia</taxon>
        <taxon>Pirellulales</taxon>
        <taxon>Pirellulaceae</taxon>
        <taxon>Stieleria</taxon>
    </lineage>
</organism>